<evidence type="ECO:0000256" key="2">
    <source>
        <dbReference type="ARBA" id="ARBA00022443"/>
    </source>
</evidence>
<dbReference type="InterPro" id="IPR036028">
    <property type="entry name" value="SH3-like_dom_sf"/>
</dbReference>
<dbReference type="InterPro" id="IPR036770">
    <property type="entry name" value="Ankyrin_rpt-contain_sf"/>
</dbReference>
<dbReference type="GeneTree" id="ENSGT00940000153561"/>
<dbReference type="PANTHER" id="PTHR24135">
    <property type="entry name" value="SH3 AND MULTIPLE ANKYRIN REPEAT DOMAINS PROTEIN"/>
    <property type="match status" value="1"/>
</dbReference>
<dbReference type="PROSITE" id="PS50088">
    <property type="entry name" value="ANK_REPEAT"/>
    <property type="match status" value="3"/>
</dbReference>
<dbReference type="SUPFAM" id="SSF50044">
    <property type="entry name" value="SH3-domain"/>
    <property type="match status" value="1"/>
</dbReference>
<dbReference type="InterPro" id="IPR041489">
    <property type="entry name" value="PDZ_6"/>
</dbReference>
<feature type="region of interest" description="Disordered" evidence="11">
    <location>
        <begin position="1136"/>
        <end position="1289"/>
    </location>
</feature>
<feature type="compositionally biased region" description="Polar residues" evidence="11">
    <location>
        <begin position="1392"/>
        <end position="1413"/>
    </location>
</feature>
<feature type="region of interest" description="Disordered" evidence="11">
    <location>
        <begin position="1756"/>
        <end position="1861"/>
    </location>
</feature>
<dbReference type="Pfam" id="PF00536">
    <property type="entry name" value="SAM_1"/>
    <property type="match status" value="1"/>
</dbReference>
<dbReference type="InParanoid" id="A0A671WC42"/>
<dbReference type="Gene3D" id="1.25.40.20">
    <property type="entry name" value="Ankyrin repeat-containing domain"/>
    <property type="match status" value="1"/>
</dbReference>
<evidence type="ECO:0000256" key="7">
    <source>
        <dbReference type="ARBA" id="ARBA00023043"/>
    </source>
</evidence>
<evidence type="ECO:0000256" key="8">
    <source>
        <dbReference type="ARBA" id="ARBA00034105"/>
    </source>
</evidence>
<dbReference type="InterPro" id="IPR001452">
    <property type="entry name" value="SH3_domain"/>
</dbReference>
<feature type="compositionally biased region" description="Low complexity" evidence="11">
    <location>
        <begin position="1814"/>
        <end position="1824"/>
    </location>
</feature>
<dbReference type="InterPro" id="IPR013761">
    <property type="entry name" value="SAM/pointed_sf"/>
</dbReference>
<evidence type="ECO:0000256" key="11">
    <source>
        <dbReference type="SAM" id="MobiDB-lite"/>
    </source>
</evidence>
<feature type="region of interest" description="Disordered" evidence="11">
    <location>
        <begin position="1501"/>
        <end position="1551"/>
    </location>
</feature>
<feature type="region of interest" description="Disordered" evidence="11">
    <location>
        <begin position="1083"/>
        <end position="1108"/>
    </location>
</feature>
<feature type="compositionally biased region" description="Low complexity" evidence="11">
    <location>
        <begin position="920"/>
        <end position="932"/>
    </location>
</feature>
<reference evidence="15" key="3">
    <citation type="submission" date="2025-09" db="UniProtKB">
        <authorList>
            <consortium name="Ensembl"/>
        </authorList>
    </citation>
    <scope>IDENTIFICATION</scope>
</reference>
<feature type="domain" description="SH3" evidence="12">
    <location>
        <begin position="422"/>
        <end position="481"/>
    </location>
</feature>
<dbReference type="SMART" id="SM00248">
    <property type="entry name" value="ANK"/>
    <property type="match status" value="5"/>
</dbReference>
<evidence type="ECO:0000256" key="4">
    <source>
        <dbReference type="ARBA" id="ARBA00022553"/>
    </source>
</evidence>
<keyword evidence="2 10" id="KW-0728">SH3 domain</keyword>
<dbReference type="Ensembl" id="ENSSAUT00010036009.1">
    <property type="protein sequence ID" value="ENSSAUP00010034176.1"/>
    <property type="gene ID" value="ENSSAUG00010014486.1"/>
</dbReference>
<dbReference type="SMART" id="SM00454">
    <property type="entry name" value="SAM"/>
    <property type="match status" value="1"/>
</dbReference>
<evidence type="ECO:0000256" key="6">
    <source>
        <dbReference type="ARBA" id="ARBA00023018"/>
    </source>
</evidence>
<feature type="repeat" description="ANK" evidence="9">
    <location>
        <begin position="182"/>
        <end position="214"/>
    </location>
</feature>
<dbReference type="CDD" id="cd09506">
    <property type="entry name" value="SAM_Shank1_2_3"/>
    <property type="match status" value="1"/>
</dbReference>
<feature type="domain" description="PDZ" evidence="14">
    <location>
        <begin position="523"/>
        <end position="617"/>
    </location>
</feature>
<dbReference type="PROSITE" id="PS50105">
    <property type="entry name" value="SAM_DOMAIN"/>
    <property type="match status" value="1"/>
</dbReference>
<dbReference type="SUPFAM" id="SSF47769">
    <property type="entry name" value="SAM/Pointed domain"/>
    <property type="match status" value="1"/>
</dbReference>
<dbReference type="InterPro" id="IPR001660">
    <property type="entry name" value="SAM"/>
</dbReference>
<feature type="compositionally biased region" description="Basic and acidic residues" evidence="11">
    <location>
        <begin position="1216"/>
        <end position="1239"/>
    </location>
</feature>
<feature type="compositionally biased region" description="Gly residues" evidence="11">
    <location>
        <begin position="1002"/>
        <end position="1012"/>
    </location>
</feature>
<dbReference type="Gene3D" id="2.30.30.40">
    <property type="entry name" value="SH3 Domains"/>
    <property type="match status" value="1"/>
</dbReference>
<evidence type="ECO:0000313" key="16">
    <source>
        <dbReference type="Proteomes" id="UP000472265"/>
    </source>
</evidence>
<dbReference type="CDD" id="cd06746">
    <property type="entry name" value="PDZ_SHANK1_3-like"/>
    <property type="match status" value="1"/>
</dbReference>
<keyword evidence="16" id="KW-1185">Reference proteome</keyword>
<keyword evidence="6" id="KW-0770">Synapse</keyword>
<feature type="region of interest" description="Disordered" evidence="11">
    <location>
        <begin position="1453"/>
        <end position="1486"/>
    </location>
</feature>
<feature type="compositionally biased region" description="Polar residues" evidence="11">
    <location>
        <begin position="1789"/>
        <end position="1813"/>
    </location>
</feature>
<feature type="compositionally biased region" description="Polar residues" evidence="11">
    <location>
        <begin position="1826"/>
        <end position="1838"/>
    </location>
</feature>
<accession>A0A671WC42</accession>
<feature type="compositionally biased region" description="Pro residues" evidence="11">
    <location>
        <begin position="961"/>
        <end position="970"/>
    </location>
</feature>
<dbReference type="GO" id="GO:0030160">
    <property type="term" value="F:synaptic receptor adaptor activity"/>
    <property type="evidence" value="ECO:0007669"/>
    <property type="project" value="TreeGrafter"/>
</dbReference>
<dbReference type="Pfam" id="PF17820">
    <property type="entry name" value="PDZ_6"/>
    <property type="match status" value="1"/>
</dbReference>
<dbReference type="OMA" id="EEIHKAC"/>
<evidence type="ECO:0000313" key="15">
    <source>
        <dbReference type="Ensembl" id="ENSSAUP00010034176.1"/>
    </source>
</evidence>
<organism evidence="15 16">
    <name type="scientific">Sparus aurata</name>
    <name type="common">Gilthead sea bream</name>
    <dbReference type="NCBI Taxonomy" id="8175"/>
    <lineage>
        <taxon>Eukaryota</taxon>
        <taxon>Metazoa</taxon>
        <taxon>Chordata</taxon>
        <taxon>Craniata</taxon>
        <taxon>Vertebrata</taxon>
        <taxon>Euteleostomi</taxon>
        <taxon>Actinopterygii</taxon>
        <taxon>Neopterygii</taxon>
        <taxon>Teleostei</taxon>
        <taxon>Neoteleostei</taxon>
        <taxon>Acanthomorphata</taxon>
        <taxon>Eupercaria</taxon>
        <taxon>Spariformes</taxon>
        <taxon>Sparidae</taxon>
        <taxon>Sparus</taxon>
    </lineage>
</organism>
<proteinExistence type="predicted"/>
<evidence type="ECO:0000256" key="5">
    <source>
        <dbReference type="ARBA" id="ARBA00022737"/>
    </source>
</evidence>
<feature type="compositionally biased region" description="Pro residues" evidence="11">
    <location>
        <begin position="741"/>
        <end position="757"/>
    </location>
</feature>
<feature type="region of interest" description="Disordered" evidence="11">
    <location>
        <begin position="1873"/>
        <end position="1907"/>
    </location>
</feature>
<evidence type="ECO:0000256" key="1">
    <source>
        <dbReference type="ARBA" id="ARBA00004496"/>
    </source>
</evidence>
<dbReference type="Pfam" id="PF07653">
    <property type="entry name" value="SH3_2"/>
    <property type="match status" value="1"/>
</dbReference>
<dbReference type="GO" id="GO:0035255">
    <property type="term" value="F:ionotropic glutamate receptor binding"/>
    <property type="evidence" value="ECO:0007669"/>
    <property type="project" value="TreeGrafter"/>
</dbReference>
<dbReference type="FunFam" id="3.10.20.90:FF:000029">
    <property type="entry name" value="SH3 and multiple ankyrin repeat domains protein 1"/>
    <property type="match status" value="1"/>
</dbReference>
<dbReference type="FunFam" id="1.10.150.50:FF:000006">
    <property type="entry name" value="SH3 and multiple ankyrin repeat domains protein 2"/>
    <property type="match status" value="1"/>
</dbReference>
<feature type="compositionally biased region" description="Basic and acidic residues" evidence="11">
    <location>
        <begin position="1594"/>
        <end position="1603"/>
    </location>
</feature>
<dbReference type="InterPro" id="IPR051569">
    <property type="entry name" value="SHANK"/>
</dbReference>
<dbReference type="FunFam" id="2.30.42.10:FF:000018">
    <property type="entry name" value="SH3 and multiple ankyrin repeat domains protein 2"/>
    <property type="match status" value="1"/>
</dbReference>
<comment type="subcellular location">
    <subcellularLocation>
        <location evidence="1">Cytoplasm</location>
    </subcellularLocation>
    <subcellularLocation>
        <location evidence="8">Postsynaptic density</location>
    </subcellularLocation>
</comment>
<feature type="region of interest" description="Disordered" evidence="11">
    <location>
        <begin position="1925"/>
        <end position="1956"/>
    </location>
</feature>
<feature type="compositionally biased region" description="Polar residues" evidence="11">
    <location>
        <begin position="1162"/>
        <end position="1179"/>
    </location>
</feature>
<dbReference type="SMART" id="SM00228">
    <property type="entry name" value="PDZ"/>
    <property type="match status" value="1"/>
</dbReference>
<dbReference type="GO" id="GO:0045211">
    <property type="term" value="C:postsynaptic membrane"/>
    <property type="evidence" value="ECO:0007669"/>
    <property type="project" value="TreeGrafter"/>
</dbReference>
<dbReference type="SUPFAM" id="SSF48403">
    <property type="entry name" value="Ankyrin repeat"/>
    <property type="match status" value="1"/>
</dbReference>
<dbReference type="Gene3D" id="2.30.42.10">
    <property type="match status" value="1"/>
</dbReference>
<gene>
    <name evidence="15" type="primary">SHANK1</name>
</gene>
<dbReference type="FunFam" id="2.30.30.40:FF:000025">
    <property type="entry name" value="SH3 and multiple ankyrin repeat domains protein 2"/>
    <property type="match status" value="1"/>
</dbReference>
<dbReference type="PROSITE" id="PS50297">
    <property type="entry name" value="ANK_REP_REGION"/>
    <property type="match status" value="3"/>
</dbReference>
<feature type="repeat" description="ANK" evidence="9">
    <location>
        <begin position="282"/>
        <end position="314"/>
    </location>
</feature>
<feature type="region of interest" description="Disordered" evidence="11">
    <location>
        <begin position="1031"/>
        <end position="1060"/>
    </location>
</feature>
<reference evidence="15" key="1">
    <citation type="submission" date="2021-04" db="EMBL/GenBank/DDBJ databases">
        <authorList>
            <consortium name="Wellcome Sanger Institute Data Sharing"/>
        </authorList>
    </citation>
    <scope>NUCLEOTIDE SEQUENCE [LARGE SCALE GENOMIC DNA]</scope>
</reference>
<evidence type="ECO:0000256" key="3">
    <source>
        <dbReference type="ARBA" id="ARBA00022490"/>
    </source>
</evidence>
<feature type="region of interest" description="Disordered" evidence="11">
    <location>
        <begin position="367"/>
        <end position="416"/>
    </location>
</feature>
<keyword evidence="4" id="KW-0597">Phosphoprotein</keyword>
<dbReference type="Proteomes" id="UP000472265">
    <property type="component" value="Chromosome 20"/>
</dbReference>
<dbReference type="InterPro" id="IPR002110">
    <property type="entry name" value="Ankyrin_rpt"/>
</dbReference>
<protein>
    <submittedName>
        <fullName evidence="15">SH3 and multiple ankyrin repeat domains 1</fullName>
    </submittedName>
</protein>
<feature type="compositionally biased region" description="Pro residues" evidence="11">
    <location>
        <begin position="1264"/>
        <end position="1281"/>
    </location>
</feature>
<dbReference type="PANTHER" id="PTHR24135:SF3">
    <property type="entry name" value="SH3 AND MULTIPLE ANKYRIN REPEAT DOMAINS PROTEIN 1"/>
    <property type="match status" value="1"/>
</dbReference>
<feature type="region of interest" description="Disordered" evidence="11">
    <location>
        <begin position="1584"/>
        <end position="1610"/>
    </location>
</feature>
<dbReference type="Gene3D" id="3.10.20.90">
    <property type="entry name" value="Phosphatidylinositol 3-kinase Catalytic Subunit, Chain A, domain 1"/>
    <property type="match status" value="1"/>
</dbReference>
<evidence type="ECO:0000256" key="9">
    <source>
        <dbReference type="PROSITE-ProRule" id="PRU00023"/>
    </source>
</evidence>
<dbReference type="PROSITE" id="PS50002">
    <property type="entry name" value="SH3"/>
    <property type="match status" value="1"/>
</dbReference>
<dbReference type="InterPro" id="IPR036034">
    <property type="entry name" value="PDZ_sf"/>
</dbReference>
<reference evidence="15" key="2">
    <citation type="submission" date="2025-08" db="UniProtKB">
        <authorList>
            <consortium name="Ensembl"/>
        </authorList>
    </citation>
    <scope>IDENTIFICATION</scope>
</reference>
<feature type="compositionally biased region" description="Basic and acidic residues" evidence="11">
    <location>
        <begin position="1136"/>
        <end position="1149"/>
    </location>
</feature>
<keyword evidence="5" id="KW-0677">Repeat</keyword>
<sequence length="2048" mass="222202">RNSSFEASDLHASLCSLCVCQRCLQFDLDCTVWIAKQQIICSLSESLWDAYNYGLFQPAGDGRDAKFLEEERALRDYSQSFEKGVPYLEFRYKTRVYKQTNLDEKALSKLSTKASMKKFLDYVQAGTVDKMAKVLEKGLDPNFHDPDSGETPLSVAVQSGLPVEGIRVLVQGGAHLDFRNREGFTALHKAVRAHNHAGLLVLLSLGASPNYKDRCGLTPLYHTVLTGGDTTCCETLLYYRARLGTRDENGWEESHQACQHGFAQHLEHLLFYGADTASQNASGNTALHISALYNKESCVRVLLYRGANKEAKNKHGQTPFQVNVDTDLLMFVILDNAFLLSQTFSYSELQDQLRFCVFLQGQRRASIGMRSSSSPRTRTRSPSRGRGGQSDTEERHRQPRGRQGATSAGSGGGQMKRMYSAVPGRVYVATRGHSASGDRELSLSKGDKVKVLSVGEGGYWEGTVKGRTGWFPSDCVEEVAGPTKDNRTETRSEKAKRKLFRNVTVGAYDGTDGPSDYIIKEKTVLLQKKDNEGFGFVLRGAKAQTPIEEFTPTPAFPALQYLESVDEGGVAWRAGLRMGDFLIEVNGQNVVKVGHRQVVNMIRQGGNSLMVKVVMVARNPELEDTARKRAPQQTKRLTPPAIALRSKSMTSELEDMDKLDEILAAAQHTITSDNQGQRGHGVSMVQHGPGFVYNQAHFQPGHGQHAVMMRQKSIGVTEEERQYLHPPAMKLARSLSVPGPEEIPPPPNTSAPEPPLSAGPHPGRGPAMPIPPVSQAHYQLHSQPAHPSQAGWERGGPGGMNQQVMVPTLRRQSEGLCIREPEAPRRGGGKMGGLRRGYSSATPPTSAKPKAQQAPQHHPHVTSREQGGVVGRGVARRGGRGALMKQSKVEDGLRQHKGKGGAPKEKSSIPIPTIIVKAPSTSSSGRSSQGSSMEAEPSHDTEDPTSADATQDSSNTSLPSPLTPSPPQPPTSTSLPPSTVAPPVSSQQNLENLDYTLTFGSTFGGGGGGGGGARRERERFRDMRRKSASFFLSSEEDIQGEGSQMEVPTPRLRPSKSIDEGMFSGDSYVNYSSSMPPAFGLPEYSSPILSQDGQPKSAPSMYGTQPTTTFIHPLTGKVLDPSSPLGLALAARERALKDDRRTRREERHFGRQLSTVGAFPTPVQTPTPSLFATPTQSTYTSPVSLHLTSPTTTTSPASLSRPQSPRILRLGGGGGERMEREKEGGPREGLRVRFSEDRTNQYSTQYYPQSPRERERDKEVYDPRPAPPIQPPPPPAQPAPRRPSFLQMENTPHTSYIPQYTVPTAPAQTHDAMGETRAAAGGGGGLGLMVLPPPAPSIDVDDEFVFADPLPPPLQFANGKHERVQEFARQHHHLNQHSADVAPPLPPPLPSAKSSNATQPSQQGGDSAASSLTSYDSEVANLTQSALSPSYPSPQIFPSSTVTTISSAAVSAPSLHRPQPMSHSHPFYSSSNDSSVGGHTPAQDRGTAALTTTMTYATTTMTASSAASTTTISPSSSDYSMTTAGTKAGLGTGGKAADHTQHPTIIPKSGDWQDAVVDSGIEELDSHSSSDHHLEMLGLSGLRGERGGIGGGGEGERGGEHQDSCTTYSGGQTFEVHSAKLANPVFPKMTHYKEGGGRGLPVALRRQNSTNPAPLQLHRQNNPEDARIDGALADERRRKQSRSKMEDGFSSALAACLERPMDTRSVGWDEVGEHELGGVGVQRDGMVLDGRRLHSPLSGVKASIINELSSKLQQMSGMKSMDDWSHTPKSPTMHRYSADYTDAFHSPPTGRSTSPLPTSSPQHRQILTPNLATPSVSPSPAVPVQRNWTRSPSPQMPTSPVHAHPPHSPTYCPYPTSPKHRSKMRRQTFDFQCSPTKEMRSSVSRRRAPSPLIYSTEQPNPTPPRPSSLPILPSTPVYNNPFDFPGPLTPPSPGLPLGDTYKSSTPPLFSPSGVPSQNPLLVSRSLSPTHFLSAKPFAVKPLPYWTKYDVADWLAYLNLGEHRERFIDNEIDGSHLPSLTKDDFLDLGVTRVGHRMNIERALKKLTDR</sequence>
<feature type="region of interest" description="Disordered" evidence="11">
    <location>
        <begin position="1372"/>
        <end position="1413"/>
    </location>
</feature>
<dbReference type="GO" id="GO:0043197">
    <property type="term" value="C:dendritic spine"/>
    <property type="evidence" value="ECO:0007669"/>
    <property type="project" value="TreeGrafter"/>
</dbReference>
<feature type="compositionally biased region" description="Low complexity" evidence="11">
    <location>
        <begin position="1501"/>
        <end position="1527"/>
    </location>
</feature>
<dbReference type="Gene3D" id="1.10.150.50">
    <property type="entry name" value="Transcription Factor, Ets-1"/>
    <property type="match status" value="1"/>
</dbReference>
<feature type="compositionally biased region" description="Low complexity" evidence="11">
    <location>
        <begin position="1180"/>
        <end position="1200"/>
    </location>
</feature>
<evidence type="ECO:0000259" key="12">
    <source>
        <dbReference type="PROSITE" id="PS50002"/>
    </source>
</evidence>
<keyword evidence="7 9" id="KW-0040">ANK repeat</keyword>
<dbReference type="InterPro" id="IPR001478">
    <property type="entry name" value="PDZ"/>
</dbReference>
<feature type="domain" description="SAM" evidence="13">
    <location>
        <begin position="1985"/>
        <end position="2048"/>
    </location>
</feature>
<evidence type="ECO:0000259" key="14">
    <source>
        <dbReference type="PROSITE" id="PS50106"/>
    </source>
</evidence>
<feature type="compositionally biased region" description="Polar residues" evidence="11">
    <location>
        <begin position="1467"/>
        <end position="1477"/>
    </location>
</feature>
<feature type="compositionally biased region" description="Basic and acidic residues" evidence="11">
    <location>
        <begin position="1251"/>
        <end position="1262"/>
    </location>
</feature>
<dbReference type="SMART" id="SM00326">
    <property type="entry name" value="SH3"/>
    <property type="match status" value="1"/>
</dbReference>
<name>A0A671WC42_SPAAU</name>
<dbReference type="SUPFAM" id="SSF50156">
    <property type="entry name" value="PDZ domain-like"/>
    <property type="match status" value="1"/>
</dbReference>
<evidence type="ECO:0000256" key="10">
    <source>
        <dbReference type="PROSITE-ProRule" id="PRU00192"/>
    </source>
</evidence>
<feature type="region of interest" description="Disordered" evidence="11">
    <location>
        <begin position="820"/>
        <end position="1019"/>
    </location>
</feature>
<keyword evidence="3" id="KW-0963">Cytoplasm</keyword>
<feature type="region of interest" description="Disordered" evidence="11">
    <location>
        <begin position="735"/>
        <end position="767"/>
    </location>
</feature>
<feature type="repeat" description="ANK" evidence="9">
    <location>
        <begin position="148"/>
        <end position="181"/>
    </location>
</feature>
<evidence type="ECO:0000259" key="13">
    <source>
        <dbReference type="PROSITE" id="PS50105"/>
    </source>
</evidence>
<dbReference type="GO" id="GO:0005737">
    <property type="term" value="C:cytoplasm"/>
    <property type="evidence" value="ECO:0007669"/>
    <property type="project" value="UniProtKB-SubCell"/>
</dbReference>
<dbReference type="GO" id="GO:0014069">
    <property type="term" value="C:postsynaptic density"/>
    <property type="evidence" value="ECO:0007669"/>
    <property type="project" value="UniProtKB-SubCell"/>
</dbReference>
<feature type="compositionally biased region" description="Low complexity" evidence="11">
    <location>
        <begin position="971"/>
        <end position="988"/>
    </location>
</feature>
<feature type="compositionally biased region" description="Polar residues" evidence="11">
    <location>
        <begin position="1941"/>
        <end position="1956"/>
    </location>
</feature>
<dbReference type="Pfam" id="PF12796">
    <property type="entry name" value="Ank_2"/>
    <property type="match status" value="2"/>
</dbReference>
<dbReference type="PROSITE" id="PS50106">
    <property type="entry name" value="PDZ"/>
    <property type="match status" value="1"/>
</dbReference>